<name>A0AAE1CPX1_9GAST</name>
<evidence type="ECO:0000313" key="1">
    <source>
        <dbReference type="EMBL" id="KAK3725823.1"/>
    </source>
</evidence>
<protein>
    <submittedName>
        <fullName evidence="1">Uncharacterized protein</fullName>
    </submittedName>
</protein>
<dbReference type="Proteomes" id="UP001283361">
    <property type="component" value="Unassembled WGS sequence"/>
</dbReference>
<organism evidence="1 2">
    <name type="scientific">Elysia crispata</name>
    <name type="common">lettuce slug</name>
    <dbReference type="NCBI Taxonomy" id="231223"/>
    <lineage>
        <taxon>Eukaryota</taxon>
        <taxon>Metazoa</taxon>
        <taxon>Spiralia</taxon>
        <taxon>Lophotrochozoa</taxon>
        <taxon>Mollusca</taxon>
        <taxon>Gastropoda</taxon>
        <taxon>Heterobranchia</taxon>
        <taxon>Euthyneura</taxon>
        <taxon>Panpulmonata</taxon>
        <taxon>Sacoglossa</taxon>
        <taxon>Placobranchoidea</taxon>
        <taxon>Plakobranchidae</taxon>
        <taxon>Elysia</taxon>
    </lineage>
</organism>
<evidence type="ECO:0000313" key="2">
    <source>
        <dbReference type="Proteomes" id="UP001283361"/>
    </source>
</evidence>
<gene>
    <name evidence="1" type="ORF">RRG08_030051</name>
</gene>
<keyword evidence="2" id="KW-1185">Reference proteome</keyword>
<accession>A0AAE1CPX1</accession>
<sequence>MDLDKSCWVMAPDSQGQRVAHLSARDGDGFRDKRLTQPAACVQVEILQDKEVVGLSLVRVVEQSYGWFRT</sequence>
<proteinExistence type="predicted"/>
<comment type="caution">
    <text evidence="1">The sequence shown here is derived from an EMBL/GenBank/DDBJ whole genome shotgun (WGS) entry which is preliminary data.</text>
</comment>
<dbReference type="AlphaFoldDB" id="A0AAE1CPX1"/>
<reference evidence="1" key="1">
    <citation type="journal article" date="2023" name="G3 (Bethesda)">
        <title>A reference genome for the long-term kleptoplast-retaining sea slug Elysia crispata morphotype clarki.</title>
        <authorList>
            <person name="Eastman K.E."/>
            <person name="Pendleton A.L."/>
            <person name="Shaikh M.A."/>
            <person name="Suttiyut T."/>
            <person name="Ogas R."/>
            <person name="Tomko P."/>
            <person name="Gavelis G."/>
            <person name="Widhalm J.R."/>
            <person name="Wisecaver J.H."/>
        </authorList>
    </citation>
    <scope>NUCLEOTIDE SEQUENCE</scope>
    <source>
        <strain evidence="1">ECLA1</strain>
    </source>
</reference>
<dbReference type="EMBL" id="JAWDGP010007325">
    <property type="protein sequence ID" value="KAK3725823.1"/>
    <property type="molecule type" value="Genomic_DNA"/>
</dbReference>